<dbReference type="AlphaFoldDB" id="A0A7X5XU68"/>
<dbReference type="EC" id="4.2.1.75" evidence="2"/>
<dbReference type="RefSeq" id="WP_167922754.1">
    <property type="nucleotide sequence ID" value="NZ_JAATIT010000006.1"/>
</dbReference>
<dbReference type="SUPFAM" id="SSF69618">
    <property type="entry name" value="HemD-like"/>
    <property type="match status" value="1"/>
</dbReference>
<keyword evidence="2" id="KW-0456">Lyase</keyword>
<sequence>MSRPCVWVTRTDPFNRLTAKRLAGAGYETLCAPALRVLGLDVPAVLAVPDALAFTSLNGVRLHRFLPALAEIPVFAVGDHSARLAQTCGYRRVRSASGNISDLAGTITRELTAPAAILHIGAARPAGDLGALLGPRHRVSRLAIYETLENDRRDLERVAGHIDAIDHMLIHSPRAGAHVARWLQDVEPHWRGTVHCISDAAAVPFRSFSRISIEVASRPDETSLLAGLMAHRPRSSVAAPRTSEAIRARAEQG</sequence>
<accession>A0A7X5XU68</accession>
<comment type="caution">
    <text evidence="2">The sequence shown here is derived from an EMBL/GenBank/DDBJ whole genome shotgun (WGS) entry which is preliminary data.</text>
</comment>
<dbReference type="CDD" id="cd06578">
    <property type="entry name" value="HemD"/>
    <property type="match status" value="1"/>
</dbReference>
<dbReference type="InterPro" id="IPR036108">
    <property type="entry name" value="4pyrrol_syn_uPrphyn_synt_sf"/>
</dbReference>
<proteinExistence type="predicted"/>
<feature type="domain" description="Tetrapyrrole biosynthesis uroporphyrinogen III synthase" evidence="1">
    <location>
        <begin position="19"/>
        <end position="225"/>
    </location>
</feature>
<organism evidence="2 3">
    <name type="scientific">Sphingopyxis italica</name>
    <dbReference type="NCBI Taxonomy" id="1129133"/>
    <lineage>
        <taxon>Bacteria</taxon>
        <taxon>Pseudomonadati</taxon>
        <taxon>Pseudomonadota</taxon>
        <taxon>Alphaproteobacteria</taxon>
        <taxon>Sphingomonadales</taxon>
        <taxon>Sphingomonadaceae</taxon>
        <taxon>Sphingopyxis</taxon>
    </lineage>
</organism>
<dbReference type="EMBL" id="JAATIT010000006">
    <property type="protein sequence ID" value="NJB91392.1"/>
    <property type="molecule type" value="Genomic_DNA"/>
</dbReference>
<dbReference type="InterPro" id="IPR003754">
    <property type="entry name" value="4pyrrol_synth_uPrphyn_synth"/>
</dbReference>
<keyword evidence="3" id="KW-1185">Reference proteome</keyword>
<reference evidence="2 3" key="1">
    <citation type="submission" date="2020-03" db="EMBL/GenBank/DDBJ databases">
        <title>Genomic Encyclopedia of Type Strains, Phase IV (KMG-IV): sequencing the most valuable type-strain genomes for metagenomic binning, comparative biology and taxonomic classification.</title>
        <authorList>
            <person name="Goeker M."/>
        </authorList>
    </citation>
    <scope>NUCLEOTIDE SEQUENCE [LARGE SCALE GENOMIC DNA]</scope>
    <source>
        <strain evidence="2 3">DSM 25229</strain>
    </source>
</reference>
<name>A0A7X5XU68_9SPHN</name>
<evidence type="ECO:0000313" key="2">
    <source>
        <dbReference type="EMBL" id="NJB91392.1"/>
    </source>
</evidence>
<dbReference type="Pfam" id="PF02602">
    <property type="entry name" value="HEM4"/>
    <property type="match status" value="1"/>
</dbReference>
<evidence type="ECO:0000259" key="1">
    <source>
        <dbReference type="Pfam" id="PF02602"/>
    </source>
</evidence>
<dbReference type="Gene3D" id="3.40.50.10090">
    <property type="match status" value="1"/>
</dbReference>
<evidence type="ECO:0000313" key="3">
    <source>
        <dbReference type="Proteomes" id="UP000535078"/>
    </source>
</evidence>
<dbReference type="Proteomes" id="UP000535078">
    <property type="component" value="Unassembled WGS sequence"/>
</dbReference>
<dbReference type="GO" id="GO:0004852">
    <property type="term" value="F:uroporphyrinogen-III synthase activity"/>
    <property type="evidence" value="ECO:0007669"/>
    <property type="project" value="UniProtKB-EC"/>
</dbReference>
<dbReference type="GO" id="GO:0033014">
    <property type="term" value="P:tetrapyrrole biosynthetic process"/>
    <property type="evidence" value="ECO:0007669"/>
    <property type="project" value="InterPro"/>
</dbReference>
<gene>
    <name evidence="2" type="ORF">GGR90_003603</name>
</gene>
<protein>
    <submittedName>
        <fullName evidence="2">Uroporphyrinogen-III synthase</fullName>
        <ecNumber evidence="2">4.2.1.75</ecNumber>
    </submittedName>
</protein>